<dbReference type="SUPFAM" id="SSF54843">
    <property type="entry name" value="Ribosomal protein L22"/>
    <property type="match status" value="1"/>
</dbReference>
<dbReference type="PANTHER" id="PTHR13501">
    <property type="entry name" value="CHLOROPLAST 50S RIBOSOMAL PROTEIN L22-RELATED"/>
    <property type="match status" value="1"/>
</dbReference>
<dbReference type="EMBL" id="BARU01026441">
    <property type="protein sequence ID" value="GAH76158.1"/>
    <property type="molecule type" value="Genomic_DNA"/>
</dbReference>
<evidence type="ECO:0000256" key="1">
    <source>
        <dbReference type="ARBA" id="ARBA00009451"/>
    </source>
</evidence>
<dbReference type="GO" id="GO:0003735">
    <property type="term" value="F:structural constituent of ribosome"/>
    <property type="evidence" value="ECO:0007669"/>
    <property type="project" value="InterPro"/>
</dbReference>
<dbReference type="InterPro" id="IPR036394">
    <property type="entry name" value="Ribosomal_uL22_sf"/>
</dbReference>
<dbReference type="GO" id="GO:0019843">
    <property type="term" value="F:rRNA binding"/>
    <property type="evidence" value="ECO:0007669"/>
    <property type="project" value="UniProtKB-KW"/>
</dbReference>
<evidence type="ECO:0000313" key="6">
    <source>
        <dbReference type="EMBL" id="GAH76158.1"/>
    </source>
</evidence>
<comment type="caution">
    <text evidence="6">The sequence shown here is derived from an EMBL/GenBank/DDBJ whole genome shotgun (WGS) entry which is preliminary data.</text>
</comment>
<dbReference type="HAMAP" id="MF_01331_B">
    <property type="entry name" value="Ribosomal_uL22_B"/>
    <property type="match status" value="1"/>
</dbReference>
<keyword evidence="3" id="KW-0694">RNA-binding</keyword>
<proteinExistence type="inferred from homology"/>
<evidence type="ECO:0000256" key="2">
    <source>
        <dbReference type="ARBA" id="ARBA00022730"/>
    </source>
</evidence>
<comment type="similarity">
    <text evidence="1">Belongs to the universal ribosomal protein uL22 family.</text>
</comment>
<name>X1K251_9ZZZZ</name>
<dbReference type="AlphaFoldDB" id="X1K251"/>
<reference evidence="6" key="1">
    <citation type="journal article" date="2014" name="Front. Microbiol.">
        <title>High frequency of phylogenetically diverse reductive dehalogenase-homologous genes in deep subseafloor sedimentary metagenomes.</title>
        <authorList>
            <person name="Kawai M."/>
            <person name="Futagami T."/>
            <person name="Toyoda A."/>
            <person name="Takaki Y."/>
            <person name="Nishi S."/>
            <person name="Hori S."/>
            <person name="Arai W."/>
            <person name="Tsubouchi T."/>
            <person name="Morono Y."/>
            <person name="Uchiyama I."/>
            <person name="Ito T."/>
            <person name="Fujiyama A."/>
            <person name="Inagaki F."/>
            <person name="Takami H."/>
        </authorList>
    </citation>
    <scope>NUCLEOTIDE SEQUENCE</scope>
    <source>
        <strain evidence="6">Expedition CK06-06</strain>
    </source>
</reference>
<dbReference type="NCBIfam" id="TIGR01044">
    <property type="entry name" value="rplV_bact"/>
    <property type="match status" value="1"/>
</dbReference>
<dbReference type="Pfam" id="PF00237">
    <property type="entry name" value="Ribosomal_L22"/>
    <property type="match status" value="1"/>
</dbReference>
<dbReference type="GO" id="GO:0006412">
    <property type="term" value="P:translation"/>
    <property type="evidence" value="ECO:0007669"/>
    <property type="project" value="InterPro"/>
</dbReference>
<keyword evidence="5" id="KW-0687">Ribonucleoprotein</keyword>
<evidence type="ECO:0008006" key="7">
    <source>
        <dbReference type="Google" id="ProtNLM"/>
    </source>
</evidence>
<dbReference type="InterPro" id="IPR005727">
    <property type="entry name" value="Ribosomal_uL22_bac/chlpt-type"/>
</dbReference>
<keyword evidence="2" id="KW-0699">rRNA-binding</keyword>
<sequence length="113" mass="12568">MEARAVAKFVRIGPRKVRKFLPLIRGKSVDEGLEALATYGSLATEALQKCLRSAAANAENNHGMSPDELWVSNAIVDEGFRIPRIKPRAKGRADRFHRLTCHITVVVSDEIEE</sequence>
<organism evidence="6">
    <name type="scientific">marine sediment metagenome</name>
    <dbReference type="NCBI Taxonomy" id="412755"/>
    <lineage>
        <taxon>unclassified sequences</taxon>
        <taxon>metagenomes</taxon>
        <taxon>ecological metagenomes</taxon>
    </lineage>
</organism>
<evidence type="ECO:0000256" key="4">
    <source>
        <dbReference type="ARBA" id="ARBA00022980"/>
    </source>
</evidence>
<protein>
    <recommendedName>
        <fullName evidence="7">50S ribosomal protein L22</fullName>
    </recommendedName>
</protein>
<evidence type="ECO:0000256" key="5">
    <source>
        <dbReference type="ARBA" id="ARBA00023274"/>
    </source>
</evidence>
<dbReference type="GO" id="GO:0022625">
    <property type="term" value="C:cytosolic large ribosomal subunit"/>
    <property type="evidence" value="ECO:0007669"/>
    <property type="project" value="TreeGrafter"/>
</dbReference>
<keyword evidence="4" id="KW-0689">Ribosomal protein</keyword>
<dbReference type="Gene3D" id="3.90.470.10">
    <property type="entry name" value="Ribosomal protein L22/L17"/>
    <property type="match status" value="1"/>
</dbReference>
<dbReference type="PANTHER" id="PTHR13501:SF8">
    <property type="entry name" value="LARGE RIBOSOMAL SUBUNIT PROTEIN UL22M"/>
    <property type="match status" value="1"/>
</dbReference>
<evidence type="ECO:0000256" key="3">
    <source>
        <dbReference type="ARBA" id="ARBA00022884"/>
    </source>
</evidence>
<accession>X1K251</accession>
<dbReference type="InterPro" id="IPR001063">
    <property type="entry name" value="Ribosomal_uL22"/>
</dbReference>
<dbReference type="CDD" id="cd00336">
    <property type="entry name" value="Ribosomal_L22"/>
    <property type="match status" value="1"/>
</dbReference>
<gene>
    <name evidence="6" type="ORF">S03H2_42471</name>
</gene>
<dbReference type="InterPro" id="IPR047867">
    <property type="entry name" value="Ribosomal_uL22_bac/org-type"/>
</dbReference>